<dbReference type="Pfam" id="PF13185">
    <property type="entry name" value="GAF_2"/>
    <property type="match status" value="1"/>
</dbReference>
<dbReference type="Gene3D" id="3.30.450.40">
    <property type="match status" value="1"/>
</dbReference>
<organism evidence="2 3">
    <name type="scientific">Lysinibacillus antri</name>
    <dbReference type="NCBI Taxonomy" id="2498145"/>
    <lineage>
        <taxon>Bacteria</taxon>
        <taxon>Bacillati</taxon>
        <taxon>Bacillota</taxon>
        <taxon>Bacilli</taxon>
        <taxon>Bacillales</taxon>
        <taxon>Bacillaceae</taxon>
        <taxon>Lysinibacillus</taxon>
    </lineage>
</organism>
<dbReference type="AlphaFoldDB" id="A0A3S0P1X4"/>
<protein>
    <submittedName>
        <fullName evidence="2">GAF domain-containing protein</fullName>
    </submittedName>
</protein>
<accession>A0A3S0P1X4</accession>
<dbReference type="EMBL" id="RYYR01000038">
    <property type="protein sequence ID" value="RUL47447.1"/>
    <property type="molecule type" value="Genomic_DNA"/>
</dbReference>
<proteinExistence type="predicted"/>
<keyword evidence="3" id="KW-1185">Reference proteome</keyword>
<dbReference type="SUPFAM" id="SSF55781">
    <property type="entry name" value="GAF domain-like"/>
    <property type="match status" value="1"/>
</dbReference>
<gene>
    <name evidence="2" type="ORF">EK386_18185</name>
</gene>
<evidence type="ECO:0000313" key="2">
    <source>
        <dbReference type="EMBL" id="RUL47447.1"/>
    </source>
</evidence>
<sequence>MEKIQNLVVYMKQYMANKKIRDFLSQVNPLLAKKEDNIRVHLEALIHSYISEEEFRVIEAKMKLGKLCLDLEQVIPTGCATLLFYANDEQKIYHGAAPNIPLHYFDFFYQVNEQQVVHEMVCGRAVAQKDFVYVDSVDEIVHEKGLMQDCGFHSLWSIPFYRGDTIIGTFAMYQRKKRRPTDSEIQLVKRKVAEYQDAIYRISNLLDCKARSLR</sequence>
<dbReference type="InterPro" id="IPR003018">
    <property type="entry name" value="GAF"/>
</dbReference>
<comment type="caution">
    <text evidence="2">The sequence shown here is derived from an EMBL/GenBank/DDBJ whole genome shotgun (WGS) entry which is preliminary data.</text>
</comment>
<name>A0A3S0P1X4_9BACI</name>
<evidence type="ECO:0000259" key="1">
    <source>
        <dbReference type="Pfam" id="PF13185"/>
    </source>
</evidence>
<dbReference type="InterPro" id="IPR029016">
    <property type="entry name" value="GAF-like_dom_sf"/>
</dbReference>
<dbReference type="RefSeq" id="WP_126660601.1">
    <property type="nucleotide sequence ID" value="NZ_RYYR01000038.1"/>
</dbReference>
<reference evidence="2 3" key="1">
    <citation type="submission" date="2018-12" db="EMBL/GenBank/DDBJ databases">
        <title>Lysinibacillus antri sp. nov., isolated from a cave soil.</title>
        <authorList>
            <person name="Narsing Rao M.P."/>
            <person name="Zhang H."/>
            <person name="Dong Z.-Y."/>
            <person name="Niu X.-K."/>
            <person name="Zhang K."/>
            <person name="Fang B.-Z."/>
            <person name="Kang Y.-Q."/>
            <person name="Xiao M."/>
            <person name="Li W.-J."/>
        </authorList>
    </citation>
    <scope>NUCLEOTIDE SEQUENCE [LARGE SCALE GENOMIC DNA]</scope>
    <source>
        <strain evidence="2 3">SYSU K30002</strain>
    </source>
</reference>
<evidence type="ECO:0000313" key="3">
    <source>
        <dbReference type="Proteomes" id="UP000287910"/>
    </source>
</evidence>
<dbReference type="Proteomes" id="UP000287910">
    <property type="component" value="Unassembled WGS sequence"/>
</dbReference>
<feature type="domain" description="GAF" evidence="1">
    <location>
        <begin position="73"/>
        <end position="190"/>
    </location>
</feature>